<protein>
    <submittedName>
        <fullName evidence="2">Uncharacterized protein</fullName>
    </submittedName>
</protein>
<evidence type="ECO:0000313" key="2">
    <source>
        <dbReference type="EMBL" id="GBN71244.1"/>
    </source>
</evidence>
<reference evidence="2 3" key="1">
    <citation type="journal article" date="2019" name="Sci. Rep.">
        <title>Orb-weaving spider Araneus ventricosus genome elucidates the spidroin gene catalogue.</title>
        <authorList>
            <person name="Kono N."/>
            <person name="Nakamura H."/>
            <person name="Ohtoshi R."/>
            <person name="Moran D.A.P."/>
            <person name="Shinohara A."/>
            <person name="Yoshida Y."/>
            <person name="Fujiwara M."/>
            <person name="Mori M."/>
            <person name="Tomita M."/>
            <person name="Arakawa K."/>
        </authorList>
    </citation>
    <scope>NUCLEOTIDE SEQUENCE [LARGE SCALE GENOMIC DNA]</scope>
</reference>
<feature type="non-terminal residue" evidence="2">
    <location>
        <position position="1"/>
    </location>
</feature>
<dbReference type="EMBL" id="BGPR01142844">
    <property type="protein sequence ID" value="GBN71244.1"/>
    <property type="molecule type" value="Genomic_DNA"/>
</dbReference>
<feature type="compositionally biased region" description="Low complexity" evidence="1">
    <location>
        <begin position="76"/>
        <end position="88"/>
    </location>
</feature>
<dbReference type="AlphaFoldDB" id="A0A4Y2R667"/>
<accession>A0A4Y2R667</accession>
<sequence>FPTLIWWDIATMSDYNDSCPRCCHSTEEDYWPRDKKVTMRDLLRMMQQILEELRKLNAHHRRDNFYPQRFSPPSSPEYSPSSWSDYND</sequence>
<evidence type="ECO:0000256" key="1">
    <source>
        <dbReference type="SAM" id="MobiDB-lite"/>
    </source>
</evidence>
<evidence type="ECO:0000313" key="3">
    <source>
        <dbReference type="Proteomes" id="UP000499080"/>
    </source>
</evidence>
<proteinExistence type="predicted"/>
<organism evidence="2 3">
    <name type="scientific">Araneus ventricosus</name>
    <name type="common">Orbweaver spider</name>
    <name type="synonym">Epeira ventricosa</name>
    <dbReference type="NCBI Taxonomy" id="182803"/>
    <lineage>
        <taxon>Eukaryota</taxon>
        <taxon>Metazoa</taxon>
        <taxon>Ecdysozoa</taxon>
        <taxon>Arthropoda</taxon>
        <taxon>Chelicerata</taxon>
        <taxon>Arachnida</taxon>
        <taxon>Araneae</taxon>
        <taxon>Araneomorphae</taxon>
        <taxon>Entelegynae</taxon>
        <taxon>Araneoidea</taxon>
        <taxon>Araneidae</taxon>
        <taxon>Araneus</taxon>
    </lineage>
</organism>
<keyword evidence="3" id="KW-1185">Reference proteome</keyword>
<comment type="caution">
    <text evidence="2">The sequence shown here is derived from an EMBL/GenBank/DDBJ whole genome shotgun (WGS) entry which is preliminary data.</text>
</comment>
<feature type="region of interest" description="Disordered" evidence="1">
    <location>
        <begin position="64"/>
        <end position="88"/>
    </location>
</feature>
<dbReference type="Proteomes" id="UP000499080">
    <property type="component" value="Unassembled WGS sequence"/>
</dbReference>
<gene>
    <name evidence="2" type="ORF">AVEN_149193_1</name>
</gene>
<name>A0A4Y2R667_ARAVE</name>